<sequence>MFEVLKARWREMISTTCFSRQCDSGDPNVLSPFQEWLASLTVKTIISNTAQCRLQPLDSALNILARVTLICPVTSAEQRFGPESRLSVSQTADGDRRTTRERTAGEECAFSSSPVLTFRGHGSLIQRILTHDDKQTEIKLICVGWKALLTTTEKKNSHLKLA</sequence>
<evidence type="ECO:0000256" key="1">
    <source>
        <dbReference type="SAM" id="MobiDB-lite"/>
    </source>
</evidence>
<proteinExistence type="predicted"/>
<feature type="compositionally biased region" description="Basic and acidic residues" evidence="1">
    <location>
        <begin position="93"/>
        <end position="104"/>
    </location>
</feature>
<dbReference type="Proteomes" id="UP000693946">
    <property type="component" value="Linkage Group LG14"/>
</dbReference>
<dbReference type="EMBL" id="JAGKHQ010000006">
    <property type="protein sequence ID" value="KAG7513240.1"/>
    <property type="molecule type" value="Genomic_DNA"/>
</dbReference>
<accession>A0AAV6S906</accession>
<organism evidence="2 3">
    <name type="scientific">Solea senegalensis</name>
    <name type="common">Senegalese sole</name>
    <dbReference type="NCBI Taxonomy" id="28829"/>
    <lineage>
        <taxon>Eukaryota</taxon>
        <taxon>Metazoa</taxon>
        <taxon>Chordata</taxon>
        <taxon>Craniata</taxon>
        <taxon>Vertebrata</taxon>
        <taxon>Euteleostomi</taxon>
        <taxon>Actinopterygii</taxon>
        <taxon>Neopterygii</taxon>
        <taxon>Teleostei</taxon>
        <taxon>Neoteleostei</taxon>
        <taxon>Acanthomorphata</taxon>
        <taxon>Carangaria</taxon>
        <taxon>Pleuronectiformes</taxon>
        <taxon>Pleuronectoidei</taxon>
        <taxon>Soleidae</taxon>
        <taxon>Solea</taxon>
    </lineage>
</organism>
<comment type="caution">
    <text evidence="2">The sequence shown here is derived from an EMBL/GenBank/DDBJ whole genome shotgun (WGS) entry which is preliminary data.</text>
</comment>
<reference evidence="2 3" key="1">
    <citation type="journal article" date="2021" name="Sci. Rep.">
        <title>Chromosome anchoring in Senegalese sole (Solea senegalensis) reveals sex-associated markers and genome rearrangements in flatfish.</title>
        <authorList>
            <person name="Guerrero-Cozar I."/>
            <person name="Gomez-Garrido J."/>
            <person name="Berbel C."/>
            <person name="Martinez-Blanch J.F."/>
            <person name="Alioto T."/>
            <person name="Claros M.G."/>
            <person name="Gagnaire P.A."/>
            <person name="Manchado M."/>
        </authorList>
    </citation>
    <scope>NUCLEOTIDE SEQUENCE [LARGE SCALE GENOMIC DNA]</scope>
    <source>
        <strain evidence="2">Sse05_10M</strain>
    </source>
</reference>
<feature type="region of interest" description="Disordered" evidence="1">
    <location>
        <begin position="82"/>
        <end position="104"/>
    </location>
</feature>
<protein>
    <submittedName>
        <fullName evidence="2">Uncharacterized protein</fullName>
    </submittedName>
</protein>
<evidence type="ECO:0000313" key="2">
    <source>
        <dbReference type="EMBL" id="KAG7513240.1"/>
    </source>
</evidence>
<keyword evidence="3" id="KW-1185">Reference proteome</keyword>
<evidence type="ECO:0000313" key="3">
    <source>
        <dbReference type="Proteomes" id="UP000693946"/>
    </source>
</evidence>
<dbReference type="AlphaFoldDB" id="A0AAV6S906"/>
<name>A0AAV6S906_SOLSE</name>
<gene>
    <name evidence="2" type="ORF">JOB18_002542</name>
</gene>